<feature type="region of interest" description="Disordered" evidence="1">
    <location>
        <begin position="264"/>
        <end position="283"/>
    </location>
</feature>
<evidence type="ECO:0000313" key="3">
    <source>
        <dbReference type="Proteomes" id="UP000625711"/>
    </source>
</evidence>
<dbReference type="EMBL" id="JAACXV010013257">
    <property type="protein sequence ID" value="KAF7273881.1"/>
    <property type="molecule type" value="Genomic_DNA"/>
</dbReference>
<keyword evidence="3" id="KW-1185">Reference proteome</keyword>
<proteinExistence type="predicted"/>
<reference evidence="2" key="1">
    <citation type="submission" date="2020-08" db="EMBL/GenBank/DDBJ databases">
        <title>Genome sequencing and assembly of the red palm weevil Rhynchophorus ferrugineus.</title>
        <authorList>
            <person name="Dias G.B."/>
            <person name="Bergman C.M."/>
            <person name="Manee M."/>
        </authorList>
    </citation>
    <scope>NUCLEOTIDE SEQUENCE</scope>
    <source>
        <strain evidence="2">AA-2017</strain>
        <tissue evidence="2">Whole larva</tissue>
    </source>
</reference>
<feature type="compositionally biased region" description="Polar residues" evidence="1">
    <location>
        <begin position="822"/>
        <end position="832"/>
    </location>
</feature>
<name>A0A834M6N0_RHYFE</name>
<dbReference type="Proteomes" id="UP000625711">
    <property type="component" value="Unassembled WGS sequence"/>
</dbReference>
<feature type="region of interest" description="Disordered" evidence="1">
    <location>
        <begin position="803"/>
        <end position="837"/>
    </location>
</feature>
<sequence length="1046" mass="121761">MLNKEIGKRVLRLDHCLNNLKLHSNVSLDAHHLSSSKFQFTCLKRKKVYPDRKRDLVETRLQSRYVPGSLDNISCTPWEDLHLDEEQSSLRRTRSLAISRENLFYSLDYTDTYDNKTQLIPRAKLVEKSFIRDRCYRRGSHQEDFKPTNRFSKRTSVPTKKTNSLYLEESTYNVINQQSVISKDNAKKSTFSKENCSKYNGYRRSNEDLIHLTYTKLTPRSELVDRGTKEISITSKRKSRYLSLDSIPWNINTQHESIPYDENITLSKRPDNSQSKPRTIRGSPLYCNPDYEWSLPSDNETVSKETESFNEANSSFEFETNTNCDEIKLNNEKIAKQLQENIREDPSETGPLKSENTAEISESPKENHNHNYIKDILETQKGSRKPLQAFLSKKFSNFTRKSTKSSLISNQFHSLPDITASKSFETCEIIDRKLRKCEKRGLEAKLENRFIINIGRHFDINGRSNPPLDFEVKIAKVPKKKKHSTHNERIERESEFKKAIESINQTLENNGFKTDLNNNINQTDTEDNMNPEMQEKVDNVRNYWTKIMTCEQVEDKTEIKNETNSIVSDVKKKFEPAEPIEKVPSKVQLTRQMFEPKKSTEKGGKISPTIRETCNFFEKTPTELTNGYESLCPSSVEIISQNDTDEKKLSKCALSVCKNKNRKSVTKSNSISNLDFDYVRYRVVKPDLFKKKIITNCENESQFDGLIQYLADYSIQELLIDNNIVIIEPIRTKASMNENNHKKTQKKEQKADDAQAKEGVRKHFFYRPVKVNKEVIDDELPNPEVVRQAREFFQQAMSKNRLDIKEQTKTTSHDPDKDKCSVSDSESNSTDFDNNDDYDSIETNDCCNEYVSEDILEKIRQYGTTITYYGGKIVDRQYNQSILTKVIMNEIKDNQKRCSNCCTDDDIYEGLKFKLIKSNSCSSRLELTGKKDSKRTNKQYSNNQTDMEINNNTIKEHVDNKIAERRHSDKDAINENIKLKQSLINQPRIIGEEMKQNDKKPNNDFIKINGHEISDYEYHQKLPQRRRTCDMEFEAYEVASPCELID</sequence>
<gene>
    <name evidence="2" type="ORF">GWI33_013433</name>
</gene>
<feature type="region of interest" description="Disordered" evidence="1">
    <location>
        <begin position="737"/>
        <end position="757"/>
    </location>
</feature>
<evidence type="ECO:0000313" key="2">
    <source>
        <dbReference type="EMBL" id="KAF7273881.1"/>
    </source>
</evidence>
<protein>
    <submittedName>
        <fullName evidence="2">Uncharacterized protein</fullName>
    </submittedName>
</protein>
<evidence type="ECO:0000256" key="1">
    <source>
        <dbReference type="SAM" id="MobiDB-lite"/>
    </source>
</evidence>
<dbReference type="AlphaFoldDB" id="A0A834M6N0"/>
<feature type="region of interest" description="Disordered" evidence="1">
    <location>
        <begin position="341"/>
        <end position="370"/>
    </location>
</feature>
<organism evidence="2 3">
    <name type="scientific">Rhynchophorus ferrugineus</name>
    <name type="common">Red palm weevil</name>
    <name type="synonym">Curculio ferrugineus</name>
    <dbReference type="NCBI Taxonomy" id="354439"/>
    <lineage>
        <taxon>Eukaryota</taxon>
        <taxon>Metazoa</taxon>
        <taxon>Ecdysozoa</taxon>
        <taxon>Arthropoda</taxon>
        <taxon>Hexapoda</taxon>
        <taxon>Insecta</taxon>
        <taxon>Pterygota</taxon>
        <taxon>Neoptera</taxon>
        <taxon>Endopterygota</taxon>
        <taxon>Coleoptera</taxon>
        <taxon>Polyphaga</taxon>
        <taxon>Cucujiformia</taxon>
        <taxon>Curculionidae</taxon>
        <taxon>Dryophthorinae</taxon>
        <taxon>Rhynchophorus</taxon>
    </lineage>
</organism>
<feature type="compositionally biased region" description="Basic and acidic residues" evidence="1">
    <location>
        <begin position="803"/>
        <end position="821"/>
    </location>
</feature>
<dbReference type="OrthoDB" id="6375147at2759"/>
<feature type="compositionally biased region" description="Basic and acidic residues" evidence="1">
    <location>
        <begin position="746"/>
        <end position="757"/>
    </location>
</feature>
<comment type="caution">
    <text evidence="2">The sequence shown here is derived from an EMBL/GenBank/DDBJ whole genome shotgun (WGS) entry which is preliminary data.</text>
</comment>
<accession>A0A834M6N0</accession>